<accession>A0A2R8BTK7</accession>
<sequence>MSQPDLTVIIISYNTRALTLKCLSTLFETTRETTFRTVVFDNASDDGSAEAIAQAFPRVELIRSERNVGFAKANNLVAEKARTEWLLLLNPDTECHEGAVDRLLAFSRARPDAGITGGRTVFPDGALNPASCWMRITPWSAFCKATGLSAMFPDSALFNPEGLGGWRRDTVREVDIVVGCFLMIRKSLWDRLEGFDPRYFMYGEESDLCLRARKLGFRPMITPEAQIMHLVGASSKTVARKYVHSAKARATLTADHWPRWQVPFGRAMLVLWVGSRVLATRVAGRDAAARMWTEVWEARRDWIRGYGRG</sequence>
<dbReference type="Proteomes" id="UP000244912">
    <property type="component" value="Unassembled WGS sequence"/>
</dbReference>
<dbReference type="Gene3D" id="3.90.550.10">
    <property type="entry name" value="Spore Coat Polysaccharide Biosynthesis Protein SpsA, Chain A"/>
    <property type="match status" value="1"/>
</dbReference>
<gene>
    <name evidence="2" type="primary">wbbL</name>
    <name evidence="2" type="ORF">PAA8504_01302</name>
</gene>
<evidence type="ECO:0000313" key="3">
    <source>
        <dbReference type="Proteomes" id="UP000244912"/>
    </source>
</evidence>
<keyword evidence="3" id="KW-1185">Reference proteome</keyword>
<evidence type="ECO:0000259" key="1">
    <source>
        <dbReference type="Pfam" id="PF00535"/>
    </source>
</evidence>
<dbReference type="AlphaFoldDB" id="A0A2R8BTK7"/>
<dbReference type="EC" id="2.4.1.289" evidence="2"/>
<dbReference type="PANTHER" id="PTHR43179:SF7">
    <property type="entry name" value="RHAMNOSYLTRANSFERASE WBBL"/>
    <property type="match status" value="1"/>
</dbReference>
<dbReference type="EMBL" id="ONZF01000002">
    <property type="protein sequence ID" value="SPJ23491.1"/>
    <property type="molecule type" value="Genomic_DNA"/>
</dbReference>
<protein>
    <submittedName>
        <fullName evidence="2">N-acetylglucosaminyl-diphospho-decaprenol L-rhamnosyltransferase</fullName>
        <ecNumber evidence="2">2.4.1.289</ecNumber>
    </submittedName>
</protein>
<reference evidence="2 3" key="1">
    <citation type="submission" date="2018-03" db="EMBL/GenBank/DDBJ databases">
        <authorList>
            <person name="Keele B.F."/>
        </authorList>
    </citation>
    <scope>NUCLEOTIDE SEQUENCE [LARGE SCALE GENOMIC DNA]</scope>
    <source>
        <strain evidence="2 3">CECT 8504</strain>
    </source>
</reference>
<evidence type="ECO:0000313" key="2">
    <source>
        <dbReference type="EMBL" id="SPJ23491.1"/>
    </source>
</evidence>
<dbReference type="CDD" id="cd04186">
    <property type="entry name" value="GT_2_like_c"/>
    <property type="match status" value="1"/>
</dbReference>
<keyword evidence="2" id="KW-0808">Transferase</keyword>
<dbReference type="GO" id="GO:0102096">
    <property type="term" value="F:decaprenyl-N-acetyl-alpha-D-glucosaminyl-pyrophosphate:dTDP-alpha-L-rhamnose rhamnosyltransferase activity"/>
    <property type="evidence" value="ECO:0007669"/>
    <property type="project" value="UniProtKB-EC"/>
</dbReference>
<feature type="domain" description="Glycosyltransferase 2-like" evidence="1">
    <location>
        <begin position="7"/>
        <end position="174"/>
    </location>
</feature>
<name>A0A2R8BTK7_9RHOB</name>
<dbReference type="InterPro" id="IPR001173">
    <property type="entry name" value="Glyco_trans_2-like"/>
</dbReference>
<dbReference type="InterPro" id="IPR029044">
    <property type="entry name" value="Nucleotide-diphossugar_trans"/>
</dbReference>
<keyword evidence="2" id="KW-0328">Glycosyltransferase</keyword>
<organism evidence="2 3">
    <name type="scientific">Palleronia abyssalis</name>
    <dbReference type="NCBI Taxonomy" id="1501240"/>
    <lineage>
        <taxon>Bacteria</taxon>
        <taxon>Pseudomonadati</taxon>
        <taxon>Pseudomonadota</taxon>
        <taxon>Alphaproteobacteria</taxon>
        <taxon>Rhodobacterales</taxon>
        <taxon>Roseobacteraceae</taxon>
        <taxon>Palleronia</taxon>
    </lineage>
</organism>
<dbReference type="SUPFAM" id="SSF53448">
    <property type="entry name" value="Nucleotide-diphospho-sugar transferases"/>
    <property type="match status" value="1"/>
</dbReference>
<dbReference type="OrthoDB" id="9771846at2"/>
<dbReference type="Pfam" id="PF00535">
    <property type="entry name" value="Glycos_transf_2"/>
    <property type="match status" value="1"/>
</dbReference>
<proteinExistence type="predicted"/>
<dbReference type="PANTHER" id="PTHR43179">
    <property type="entry name" value="RHAMNOSYLTRANSFERASE WBBL"/>
    <property type="match status" value="1"/>
</dbReference>
<dbReference type="RefSeq" id="WP_108893318.1">
    <property type="nucleotide sequence ID" value="NZ_ONZF01000002.1"/>
</dbReference>